<dbReference type="PATRIC" id="fig|69222.5.peg.1505"/>
<dbReference type="InterPro" id="IPR011010">
    <property type="entry name" value="DNA_brk_join_enz"/>
</dbReference>
<dbReference type="InterPro" id="IPR013762">
    <property type="entry name" value="Integrase-like_cat_sf"/>
</dbReference>
<dbReference type="Pfam" id="PF00589">
    <property type="entry name" value="Phage_integrase"/>
    <property type="match status" value="1"/>
</dbReference>
<gene>
    <name evidence="4" type="ORF">BG55_07330</name>
</gene>
<sequence>MSHVLRHSFASHFMMAGGNIVVLQRILGHSDIRVTMRYAHFAPDHLEEAVTNNPLARMARQNGDKMATQNPTGGNTVQQSEP</sequence>
<dbReference type="AlphaFoldDB" id="A0A014MDP0"/>
<dbReference type="Proteomes" id="UP000019918">
    <property type="component" value="Unassembled WGS sequence"/>
</dbReference>
<comment type="caution">
    <text evidence="4">The sequence shown here is derived from an EMBL/GenBank/DDBJ whole genome shotgun (WGS) entry which is preliminary data.</text>
</comment>
<evidence type="ECO:0000256" key="2">
    <source>
        <dbReference type="SAM" id="MobiDB-lite"/>
    </source>
</evidence>
<evidence type="ECO:0000259" key="3">
    <source>
        <dbReference type="PROSITE" id="PS51898"/>
    </source>
</evidence>
<feature type="compositionally biased region" description="Polar residues" evidence="2">
    <location>
        <begin position="67"/>
        <end position="82"/>
    </location>
</feature>
<evidence type="ECO:0000313" key="5">
    <source>
        <dbReference type="Proteomes" id="UP000019918"/>
    </source>
</evidence>
<dbReference type="EMBL" id="JFHN01000036">
    <property type="protein sequence ID" value="EXU76164.1"/>
    <property type="molecule type" value="Genomic_DNA"/>
</dbReference>
<dbReference type="STRING" id="69222.BG55_07330"/>
<accession>A0A014MDP0</accession>
<name>A0A014MDP0_9GAMM</name>
<dbReference type="Gene3D" id="1.10.443.10">
    <property type="entry name" value="Intergrase catalytic core"/>
    <property type="match status" value="1"/>
</dbReference>
<dbReference type="PROSITE" id="PS51898">
    <property type="entry name" value="TYR_RECOMBINASE"/>
    <property type="match status" value="1"/>
</dbReference>
<keyword evidence="1" id="KW-0233">DNA recombination</keyword>
<keyword evidence="5" id="KW-1185">Reference proteome</keyword>
<protein>
    <submittedName>
        <fullName evidence="4">Integrase</fullName>
    </submittedName>
</protein>
<dbReference type="SUPFAM" id="SSF56349">
    <property type="entry name" value="DNA breaking-rejoining enzymes"/>
    <property type="match status" value="1"/>
</dbReference>
<dbReference type="InterPro" id="IPR002104">
    <property type="entry name" value="Integrase_catalytic"/>
</dbReference>
<dbReference type="GO" id="GO:0006310">
    <property type="term" value="P:DNA recombination"/>
    <property type="evidence" value="ECO:0007669"/>
    <property type="project" value="UniProtKB-KW"/>
</dbReference>
<evidence type="ECO:0000313" key="4">
    <source>
        <dbReference type="EMBL" id="EXU76164.1"/>
    </source>
</evidence>
<dbReference type="GO" id="GO:0003677">
    <property type="term" value="F:DNA binding"/>
    <property type="evidence" value="ECO:0007669"/>
    <property type="project" value="InterPro"/>
</dbReference>
<reference evidence="4 5" key="1">
    <citation type="submission" date="2014-02" db="EMBL/GenBank/DDBJ databases">
        <title>Draft genome of Erwinia mallotivora strain BT-MARDI, a papaya dieback pathogen.</title>
        <authorList>
            <person name="Redzuan R."/>
            <person name="Abu Bakar N."/>
            <person name="Badrun R."/>
            <person name="Mohd Raih M.F."/>
            <person name="Rozano L."/>
            <person name="Mat Amin N."/>
        </authorList>
    </citation>
    <scope>NUCLEOTIDE SEQUENCE [LARGE SCALE GENOMIC DNA]</scope>
    <source>
        <strain evidence="4 5">BT-MARDI</strain>
    </source>
</reference>
<dbReference type="GO" id="GO:0015074">
    <property type="term" value="P:DNA integration"/>
    <property type="evidence" value="ECO:0007669"/>
    <property type="project" value="InterPro"/>
</dbReference>
<feature type="region of interest" description="Disordered" evidence="2">
    <location>
        <begin position="59"/>
        <end position="82"/>
    </location>
</feature>
<feature type="domain" description="Tyr recombinase" evidence="3">
    <location>
        <begin position="1"/>
        <end position="51"/>
    </location>
</feature>
<proteinExistence type="predicted"/>
<organism evidence="4 5">
    <name type="scientific">Erwinia mallotivora</name>
    <dbReference type="NCBI Taxonomy" id="69222"/>
    <lineage>
        <taxon>Bacteria</taxon>
        <taxon>Pseudomonadati</taxon>
        <taxon>Pseudomonadota</taxon>
        <taxon>Gammaproteobacteria</taxon>
        <taxon>Enterobacterales</taxon>
        <taxon>Erwiniaceae</taxon>
        <taxon>Erwinia</taxon>
    </lineage>
</organism>
<evidence type="ECO:0000256" key="1">
    <source>
        <dbReference type="ARBA" id="ARBA00023172"/>
    </source>
</evidence>